<dbReference type="InParanoid" id="A0A6J0BDX6"/>
<dbReference type="OrthoDB" id="5952526at2759"/>
<dbReference type="InterPro" id="IPR002893">
    <property type="entry name" value="Znf_MYND"/>
</dbReference>
<organism evidence="8">
    <name type="scientific">Neodiprion lecontei</name>
    <name type="common">Redheaded pine sawfly</name>
    <dbReference type="NCBI Taxonomy" id="441921"/>
    <lineage>
        <taxon>Eukaryota</taxon>
        <taxon>Metazoa</taxon>
        <taxon>Ecdysozoa</taxon>
        <taxon>Arthropoda</taxon>
        <taxon>Hexapoda</taxon>
        <taxon>Insecta</taxon>
        <taxon>Pterygota</taxon>
        <taxon>Neoptera</taxon>
        <taxon>Endopterygota</taxon>
        <taxon>Hymenoptera</taxon>
        <taxon>Tenthredinoidea</taxon>
        <taxon>Diprionidae</taxon>
        <taxon>Diprioninae</taxon>
        <taxon>Neodiprion</taxon>
    </lineage>
</organism>
<dbReference type="PROSITE" id="PS01360">
    <property type="entry name" value="ZF_MYND_1"/>
    <property type="match status" value="1"/>
</dbReference>
<dbReference type="InterPro" id="IPR053010">
    <property type="entry name" value="SET_SmydA-8"/>
</dbReference>
<dbReference type="GO" id="GO:0008270">
    <property type="term" value="F:zinc ion binding"/>
    <property type="evidence" value="ECO:0007669"/>
    <property type="project" value="UniProtKB-KW"/>
</dbReference>
<sequence>MSAESQELCTVCGMAAEHKCSACKSVFYCSREHQKSHWKVHGKKCIPYKIATNEVLGRHYVAIRNINVGEVVFQEKKALVEGPPLETGPVCLGCYAVLTPKSAVPCGKCGWPLCGLCRDHGPECEFTVKYKDEKVSITDFVFPHPTYRCITTIRALHLREADPGLYEKFLNLEDHAEEQERTSLFTPRFVAQFIKRFFKIDVTEQEVAKVVGILQVNGHEVPLTEPAYIAVYDISSIVEHSCRANCSKSFTSNGGIVARAAIPIKKGDHITICYTDPLWGVENRRHHLAQTKFFQCMCERCIDPTEFETMYNAIKCWNADCNGHALPKTFIKSGNERPDYTCNACSSTKSFDAVEEMMEQIGIHLSQMKKNDMEQCRKFIQEYGKFLHENHYYITDVKLALAQLIGQENPGLPGISDDLLQEKISLCKHVSQLLKKLVPAENRVLGLVLFELHAAIAECGRRLDPGELREALLESKRILAESYELLKYEPEALPEGKIAVQAHKNLQDIETILKVMHQNISMPPM</sequence>
<dbReference type="SUPFAM" id="SSF82199">
    <property type="entry name" value="SET domain"/>
    <property type="match status" value="1"/>
</dbReference>
<dbReference type="FunCoup" id="A0A6J0BDX6">
    <property type="interactions" value="7"/>
</dbReference>
<evidence type="ECO:0000313" key="7">
    <source>
        <dbReference type="Proteomes" id="UP000829291"/>
    </source>
</evidence>
<dbReference type="PROSITE" id="PS50280">
    <property type="entry name" value="SET"/>
    <property type="match status" value="1"/>
</dbReference>
<protein>
    <submittedName>
        <fullName evidence="8">SET domain-containing protein SmydA-8-like</fullName>
    </submittedName>
</protein>
<feature type="domain" description="SET" evidence="5">
    <location>
        <begin position="43"/>
        <end position="275"/>
    </location>
</feature>
<dbReference type="Proteomes" id="UP000829291">
    <property type="component" value="Chromosome 1"/>
</dbReference>
<keyword evidence="1" id="KW-0479">Metal-binding</keyword>
<dbReference type="Gene3D" id="2.170.270.10">
    <property type="entry name" value="SET domain"/>
    <property type="match status" value="1"/>
</dbReference>
<evidence type="ECO:0000259" key="5">
    <source>
        <dbReference type="PROSITE" id="PS50280"/>
    </source>
</evidence>
<evidence type="ECO:0000256" key="2">
    <source>
        <dbReference type="ARBA" id="ARBA00022771"/>
    </source>
</evidence>
<dbReference type="PANTHER" id="PTHR46455">
    <property type="entry name" value="SET AND MYND DOMAIN CONTAINING, ARTHROPOD-SPECIFIC, MEMBER 4, ISOFORM A"/>
    <property type="match status" value="1"/>
</dbReference>
<dbReference type="CDD" id="cd20071">
    <property type="entry name" value="SET_SMYD"/>
    <property type="match status" value="1"/>
</dbReference>
<dbReference type="GO" id="GO:0008170">
    <property type="term" value="F:N-methyltransferase activity"/>
    <property type="evidence" value="ECO:0007669"/>
    <property type="project" value="UniProtKB-ARBA"/>
</dbReference>
<reference evidence="8" key="1">
    <citation type="submission" date="2025-08" db="UniProtKB">
        <authorList>
            <consortium name="RefSeq"/>
        </authorList>
    </citation>
    <scope>IDENTIFICATION</scope>
    <source>
        <tissue evidence="8">Thorax and Abdomen</tissue>
    </source>
</reference>
<keyword evidence="3" id="KW-0862">Zinc</keyword>
<dbReference type="Gene3D" id="6.10.140.2220">
    <property type="match status" value="2"/>
</dbReference>
<dbReference type="KEGG" id="nlo:107219403"/>
<dbReference type="SUPFAM" id="SSF144232">
    <property type="entry name" value="HIT/MYND zinc finger-like"/>
    <property type="match status" value="1"/>
</dbReference>
<feature type="domain" description="MYND-type" evidence="6">
    <location>
        <begin position="9"/>
        <end position="45"/>
    </location>
</feature>
<dbReference type="InterPro" id="IPR001214">
    <property type="entry name" value="SET_dom"/>
</dbReference>
<dbReference type="GO" id="GO:0008757">
    <property type="term" value="F:S-adenosylmethionine-dependent methyltransferase activity"/>
    <property type="evidence" value="ECO:0007669"/>
    <property type="project" value="UniProtKB-ARBA"/>
</dbReference>
<evidence type="ECO:0000259" key="6">
    <source>
        <dbReference type="PROSITE" id="PS50865"/>
    </source>
</evidence>
<gene>
    <name evidence="8" type="primary">LOC107219403</name>
</gene>
<dbReference type="Pfam" id="PF00856">
    <property type="entry name" value="SET"/>
    <property type="match status" value="1"/>
</dbReference>
<dbReference type="GeneID" id="107219403"/>
<accession>A0A6J0BDX6</accession>
<keyword evidence="2 4" id="KW-0863">Zinc-finger</keyword>
<evidence type="ECO:0000256" key="3">
    <source>
        <dbReference type="ARBA" id="ARBA00022833"/>
    </source>
</evidence>
<evidence type="ECO:0000313" key="8">
    <source>
        <dbReference type="RefSeq" id="XP_015513089.2"/>
    </source>
</evidence>
<dbReference type="RefSeq" id="XP_015513089.2">
    <property type="nucleotide sequence ID" value="XM_015657603.2"/>
</dbReference>
<name>A0A6J0BDX6_NEOLC</name>
<dbReference type="PROSITE" id="PS50865">
    <property type="entry name" value="ZF_MYND_2"/>
    <property type="match status" value="1"/>
</dbReference>
<dbReference type="AlphaFoldDB" id="A0A6J0BDX6"/>
<evidence type="ECO:0000256" key="1">
    <source>
        <dbReference type="ARBA" id="ARBA00022723"/>
    </source>
</evidence>
<keyword evidence="7" id="KW-1185">Reference proteome</keyword>
<dbReference type="InterPro" id="IPR046341">
    <property type="entry name" value="SET_dom_sf"/>
</dbReference>
<evidence type="ECO:0000256" key="4">
    <source>
        <dbReference type="PROSITE-ProRule" id="PRU00134"/>
    </source>
</evidence>
<dbReference type="Gene3D" id="1.10.220.160">
    <property type="match status" value="1"/>
</dbReference>
<dbReference type="GO" id="GO:0008276">
    <property type="term" value="F:protein methyltransferase activity"/>
    <property type="evidence" value="ECO:0007669"/>
    <property type="project" value="UniProtKB-ARBA"/>
</dbReference>
<dbReference type="PANTHER" id="PTHR46455:SF4">
    <property type="entry name" value="GH11294P"/>
    <property type="match status" value="1"/>
</dbReference>
<dbReference type="Pfam" id="PF01753">
    <property type="entry name" value="zf-MYND"/>
    <property type="match status" value="1"/>
</dbReference>
<proteinExistence type="predicted"/>